<reference evidence="2" key="1">
    <citation type="submission" date="2010-08" db="EMBL/GenBank/DDBJ databases">
        <authorList>
            <consortium name="Caenorhabditis japonica Sequencing Consortium"/>
            <person name="Wilson R.K."/>
        </authorList>
    </citation>
    <scope>NUCLEOTIDE SEQUENCE [LARGE SCALE GENOMIC DNA]</scope>
    <source>
        <strain evidence="2">DF5081</strain>
    </source>
</reference>
<name>A0A8R1IK80_CAEJA</name>
<evidence type="ECO:0000313" key="2">
    <source>
        <dbReference type="Proteomes" id="UP000005237"/>
    </source>
</evidence>
<keyword evidence="2" id="KW-1185">Reference proteome</keyword>
<dbReference type="Proteomes" id="UP000005237">
    <property type="component" value="Unassembled WGS sequence"/>
</dbReference>
<dbReference type="EnsemblMetazoa" id="CJA32065.1">
    <property type="protein sequence ID" value="CJA32065.1"/>
    <property type="gene ID" value="WBGene00207912"/>
</dbReference>
<dbReference type="AlphaFoldDB" id="A0A8R1IK80"/>
<evidence type="ECO:0000313" key="1">
    <source>
        <dbReference type="EnsemblMetazoa" id="CJA32065.1"/>
    </source>
</evidence>
<protein>
    <submittedName>
        <fullName evidence="1">Uncharacterized protein</fullName>
    </submittedName>
</protein>
<reference evidence="1" key="2">
    <citation type="submission" date="2022-06" db="UniProtKB">
        <authorList>
            <consortium name="EnsemblMetazoa"/>
        </authorList>
    </citation>
    <scope>IDENTIFICATION</scope>
    <source>
        <strain evidence="1">DF5081</strain>
    </source>
</reference>
<proteinExistence type="predicted"/>
<sequence length="74" mass="8576">MPPKSDAPSDYRPSIPTLSVLGDCRPVCFDLITMVEQGRRKKRKEISKHDHCDFQELILIDYHNGSDKEIDIIY</sequence>
<organism evidence="1 2">
    <name type="scientific">Caenorhabditis japonica</name>
    <dbReference type="NCBI Taxonomy" id="281687"/>
    <lineage>
        <taxon>Eukaryota</taxon>
        <taxon>Metazoa</taxon>
        <taxon>Ecdysozoa</taxon>
        <taxon>Nematoda</taxon>
        <taxon>Chromadorea</taxon>
        <taxon>Rhabditida</taxon>
        <taxon>Rhabditina</taxon>
        <taxon>Rhabditomorpha</taxon>
        <taxon>Rhabditoidea</taxon>
        <taxon>Rhabditidae</taxon>
        <taxon>Peloderinae</taxon>
        <taxon>Caenorhabditis</taxon>
    </lineage>
</organism>
<accession>A0A8R1IK80</accession>